<dbReference type="EMBL" id="JAUJYO010000001">
    <property type="protein sequence ID" value="KAK1326427.1"/>
    <property type="molecule type" value="Genomic_DNA"/>
</dbReference>
<dbReference type="InterPro" id="IPR008972">
    <property type="entry name" value="Cupredoxin"/>
</dbReference>
<name>A0AAV9FL25_ACOCL</name>
<keyword evidence="2" id="KW-0479">Metal-binding</keyword>
<keyword evidence="9" id="KW-1185">Reference proteome</keyword>
<evidence type="ECO:0000256" key="5">
    <source>
        <dbReference type="ARBA" id="ARBA00023008"/>
    </source>
</evidence>
<reference evidence="8" key="2">
    <citation type="submission" date="2023-06" db="EMBL/GenBank/DDBJ databases">
        <authorList>
            <person name="Ma L."/>
            <person name="Liu K.-W."/>
            <person name="Li Z."/>
            <person name="Hsiao Y.-Y."/>
            <person name="Qi Y."/>
            <person name="Fu T."/>
            <person name="Tang G."/>
            <person name="Zhang D."/>
            <person name="Sun W.-H."/>
            <person name="Liu D.-K."/>
            <person name="Li Y."/>
            <person name="Chen G.-Z."/>
            <person name="Liu X.-D."/>
            <person name="Liao X.-Y."/>
            <person name="Jiang Y.-T."/>
            <person name="Yu X."/>
            <person name="Hao Y."/>
            <person name="Huang J."/>
            <person name="Zhao X.-W."/>
            <person name="Ke S."/>
            <person name="Chen Y.-Y."/>
            <person name="Wu W.-L."/>
            <person name="Hsu J.-L."/>
            <person name="Lin Y.-F."/>
            <person name="Huang M.-D."/>
            <person name="Li C.-Y."/>
            <person name="Huang L."/>
            <person name="Wang Z.-W."/>
            <person name="Zhao X."/>
            <person name="Zhong W.-Y."/>
            <person name="Peng D.-H."/>
            <person name="Ahmad S."/>
            <person name="Lan S."/>
            <person name="Zhang J.-S."/>
            <person name="Tsai W.-C."/>
            <person name="Van De Peer Y."/>
            <person name="Liu Z.-J."/>
        </authorList>
    </citation>
    <scope>NUCLEOTIDE SEQUENCE</scope>
    <source>
        <strain evidence="8">CP</strain>
        <tissue evidence="8">Leaves</tissue>
    </source>
</reference>
<evidence type="ECO:0000256" key="1">
    <source>
        <dbReference type="ARBA" id="ARBA00001935"/>
    </source>
</evidence>
<comment type="caution">
    <text evidence="8">The sequence shown here is derived from an EMBL/GenBank/DDBJ whole genome shotgun (WGS) entry which is preliminary data.</text>
</comment>
<evidence type="ECO:0008006" key="10">
    <source>
        <dbReference type="Google" id="ProtNLM"/>
    </source>
</evidence>
<comment type="cofactor">
    <cofactor evidence="1">
        <name>Cu cation</name>
        <dbReference type="ChEBI" id="CHEBI:23378"/>
    </cofactor>
</comment>
<keyword evidence="5" id="KW-0186">Copper</keyword>
<evidence type="ECO:0000256" key="3">
    <source>
        <dbReference type="ARBA" id="ARBA00022729"/>
    </source>
</evidence>
<keyword evidence="3" id="KW-0732">Signal</keyword>
<comment type="function">
    <text evidence="7">Multicopper oxidase that may play a role in the maintenance of inorganic phosphate homeostasis.</text>
</comment>
<evidence type="ECO:0000256" key="4">
    <source>
        <dbReference type="ARBA" id="ARBA00023002"/>
    </source>
</evidence>
<evidence type="ECO:0000313" key="8">
    <source>
        <dbReference type="EMBL" id="KAK1326427.1"/>
    </source>
</evidence>
<dbReference type="GO" id="GO:0016036">
    <property type="term" value="P:cellular response to phosphate starvation"/>
    <property type="evidence" value="ECO:0007669"/>
    <property type="project" value="InterPro"/>
</dbReference>
<dbReference type="GO" id="GO:0046872">
    <property type="term" value="F:metal ion binding"/>
    <property type="evidence" value="ECO:0007669"/>
    <property type="project" value="UniProtKB-KW"/>
</dbReference>
<dbReference type="Gene3D" id="2.60.40.420">
    <property type="entry name" value="Cupredoxins - blue copper proteins"/>
    <property type="match status" value="1"/>
</dbReference>
<accession>A0AAV9FL25</accession>
<proteinExistence type="predicted"/>
<gene>
    <name evidence="8" type="ORF">QJS10_CPA01g00822</name>
</gene>
<dbReference type="PANTHER" id="PTHR48461:SF1">
    <property type="entry name" value="MULTICOPPER OXIDASE LPR1-LIKE"/>
    <property type="match status" value="1"/>
</dbReference>
<keyword evidence="4" id="KW-0560">Oxidoreductase</keyword>
<organism evidence="8 9">
    <name type="scientific">Acorus calamus</name>
    <name type="common">Sweet flag</name>
    <dbReference type="NCBI Taxonomy" id="4465"/>
    <lineage>
        <taxon>Eukaryota</taxon>
        <taxon>Viridiplantae</taxon>
        <taxon>Streptophyta</taxon>
        <taxon>Embryophyta</taxon>
        <taxon>Tracheophyta</taxon>
        <taxon>Spermatophyta</taxon>
        <taxon>Magnoliopsida</taxon>
        <taxon>Liliopsida</taxon>
        <taxon>Acoraceae</taxon>
        <taxon>Acorus</taxon>
    </lineage>
</organism>
<dbReference type="PANTHER" id="PTHR48461">
    <property type="entry name" value="MULTICOPPER OXIDASE LPR1-LIKE"/>
    <property type="match status" value="1"/>
</dbReference>
<keyword evidence="6" id="KW-0325">Glycoprotein</keyword>
<reference evidence="8" key="1">
    <citation type="journal article" date="2023" name="Nat. Commun.">
        <title>Diploid and tetraploid genomes of Acorus and the evolution of monocots.</title>
        <authorList>
            <person name="Ma L."/>
            <person name="Liu K.W."/>
            <person name="Li Z."/>
            <person name="Hsiao Y.Y."/>
            <person name="Qi Y."/>
            <person name="Fu T."/>
            <person name="Tang G.D."/>
            <person name="Zhang D."/>
            <person name="Sun W.H."/>
            <person name="Liu D.K."/>
            <person name="Li Y."/>
            <person name="Chen G.Z."/>
            <person name="Liu X.D."/>
            <person name="Liao X.Y."/>
            <person name="Jiang Y.T."/>
            <person name="Yu X."/>
            <person name="Hao Y."/>
            <person name="Huang J."/>
            <person name="Zhao X.W."/>
            <person name="Ke S."/>
            <person name="Chen Y.Y."/>
            <person name="Wu W.L."/>
            <person name="Hsu J.L."/>
            <person name="Lin Y.F."/>
            <person name="Huang M.D."/>
            <person name="Li C.Y."/>
            <person name="Huang L."/>
            <person name="Wang Z.W."/>
            <person name="Zhao X."/>
            <person name="Zhong W.Y."/>
            <person name="Peng D.H."/>
            <person name="Ahmad S."/>
            <person name="Lan S."/>
            <person name="Zhang J.S."/>
            <person name="Tsai W.C."/>
            <person name="Van de Peer Y."/>
            <person name="Liu Z.J."/>
        </authorList>
    </citation>
    <scope>NUCLEOTIDE SEQUENCE</scope>
    <source>
        <strain evidence="8">CP</strain>
    </source>
</reference>
<dbReference type="SUPFAM" id="SSF49503">
    <property type="entry name" value="Cupredoxins"/>
    <property type="match status" value="1"/>
</dbReference>
<sequence>MLRNVYKMGPGFLTHVVVRLTLLRPRFENLFNATDETGYVYHCHILDREDSVMMQPLELAL</sequence>
<evidence type="ECO:0000256" key="7">
    <source>
        <dbReference type="ARBA" id="ARBA00037077"/>
    </source>
</evidence>
<evidence type="ECO:0000256" key="2">
    <source>
        <dbReference type="ARBA" id="ARBA00022723"/>
    </source>
</evidence>
<dbReference type="AlphaFoldDB" id="A0AAV9FL25"/>
<protein>
    <recommendedName>
        <fullName evidence="10">Plastocyanin-like domain-containing protein</fullName>
    </recommendedName>
</protein>
<dbReference type="GO" id="GO:0016491">
    <property type="term" value="F:oxidoreductase activity"/>
    <property type="evidence" value="ECO:0007669"/>
    <property type="project" value="UniProtKB-KW"/>
</dbReference>
<dbReference type="Proteomes" id="UP001180020">
    <property type="component" value="Unassembled WGS sequence"/>
</dbReference>
<evidence type="ECO:0000256" key="6">
    <source>
        <dbReference type="ARBA" id="ARBA00023180"/>
    </source>
</evidence>
<dbReference type="InterPro" id="IPR052152">
    <property type="entry name" value="LPR1/LPR2"/>
</dbReference>
<evidence type="ECO:0000313" key="9">
    <source>
        <dbReference type="Proteomes" id="UP001180020"/>
    </source>
</evidence>